<accession>A0A0G0CBL8</accession>
<reference evidence="1 2" key="1">
    <citation type="journal article" date="2015" name="Nature">
        <title>rRNA introns, odd ribosomes, and small enigmatic genomes across a large radiation of phyla.</title>
        <authorList>
            <person name="Brown C.T."/>
            <person name="Hug L.A."/>
            <person name="Thomas B.C."/>
            <person name="Sharon I."/>
            <person name="Castelle C.J."/>
            <person name="Singh A."/>
            <person name="Wilkins M.J."/>
            <person name="Williams K.H."/>
            <person name="Banfield J.F."/>
        </authorList>
    </citation>
    <scope>NUCLEOTIDE SEQUENCE [LARGE SCALE GENOMIC DNA]</scope>
</reference>
<comment type="caution">
    <text evidence="1">The sequence shown here is derived from an EMBL/GenBank/DDBJ whole genome shotgun (WGS) entry which is preliminary data.</text>
</comment>
<dbReference type="AlphaFoldDB" id="A0A0G0CBL8"/>
<gene>
    <name evidence="1" type="ORF">UR68_C0004G0014</name>
</gene>
<dbReference type="Proteomes" id="UP000034457">
    <property type="component" value="Unassembled WGS sequence"/>
</dbReference>
<evidence type="ECO:0000313" key="2">
    <source>
        <dbReference type="Proteomes" id="UP000034457"/>
    </source>
</evidence>
<name>A0A0G0CBL8_9BACT</name>
<organism evidence="1 2">
    <name type="scientific">Candidatus Roizmanbacteria bacterium GW2011_GWA2_35_19</name>
    <dbReference type="NCBI Taxonomy" id="1618478"/>
    <lineage>
        <taxon>Bacteria</taxon>
        <taxon>Candidatus Roizmaniibacteriota</taxon>
    </lineage>
</organism>
<evidence type="ECO:0000313" key="1">
    <source>
        <dbReference type="EMBL" id="KKP73461.1"/>
    </source>
</evidence>
<sequence>MSGAERKIHEWFRIYKSSHAATHTDSDTSDYYVGEANNGYEMYLTDTPKRVGILVDNKFDKSILEDQEPVVAGFSIYVDLDDDHNMKSLSRAGLESIPEKKAHFEVNVYEPRSQKNYRLFYVPLLSDPATAVIDDIKSNEEGSPMTFFQKENLLSNLKQPTFIDPFATIFNLMMNADLSPIQMRKSPFVPVKAVFPVR</sequence>
<protein>
    <submittedName>
        <fullName evidence="1">Uncharacterized protein</fullName>
    </submittedName>
</protein>
<dbReference type="EMBL" id="LBQC01000004">
    <property type="protein sequence ID" value="KKP73461.1"/>
    <property type="molecule type" value="Genomic_DNA"/>
</dbReference>
<proteinExistence type="predicted"/>